<keyword evidence="5" id="KW-1185">Reference proteome</keyword>
<accession>A0A9E7E7M2</accession>
<dbReference type="SUPFAM" id="SSF50978">
    <property type="entry name" value="WD40 repeat-like"/>
    <property type="match status" value="1"/>
</dbReference>
<evidence type="ECO:0000256" key="3">
    <source>
        <dbReference type="SAM" id="Phobius"/>
    </source>
</evidence>
<feature type="transmembrane region" description="Helical" evidence="3">
    <location>
        <begin position="658"/>
        <end position="679"/>
    </location>
</feature>
<evidence type="ECO:0000256" key="1">
    <source>
        <dbReference type="SAM" id="Coils"/>
    </source>
</evidence>
<reference evidence="4" key="1">
    <citation type="submission" date="2022-05" db="EMBL/GenBank/DDBJ databases">
        <title>The Musa troglodytarum L. genome provides insights into the mechanism of non-climacteric behaviour and enrichment of carotenoids.</title>
        <authorList>
            <person name="Wang J."/>
        </authorList>
    </citation>
    <scope>NUCLEOTIDE SEQUENCE</scope>
    <source>
        <tissue evidence="4">Leaf</tissue>
    </source>
</reference>
<sequence>MNGEGPPLILGWRSTTCTSKEGVKKLSKVVAIGCWVQLHLTTHVVFKWQTEVDQKGRQKEHMTTTRSRNSSPKKKLVYKTWSPVLSPAFAALPSGSTGQENGNVEALAKSKRVRECSAQHAIPITSTSPTGRRRLFALIKEAEQARPLHLNVLPKSLIPSIPTALPPRSHSATRIQDLARSSGNPLSPFMAGTAFLLLLLLSFPLAPSADAGAETIALLDRQESQLRRLETLVESLSETVSALRSSLSACRSARSDRSSDLPMDLETIIPVLSTTQAASAAVAEGAARSSAVSVTKHKTSWSERFLFAAAVRLEASAAVATVLPYEELDGLGKYFAVGDTRGRVYVFSSTGDVVIELPSLSDSPVTSMLSYLSSRRNESLLFSGHADGSITAHRLHESAASGDDWLTLSVGSSKPFIRGSHELDSPPVSRLEVHQVGRVRYVLASDGGGRIRVFTENGTLYGTAIASGPPLAFMKQRLLFLTETGAGSLDLKSMAVRETECEGLNGSVAKAYSFDLSERLKAYGLTAGGDLIHVVLLGDVANLKCRVRSIRKSEIDGPAAIRTIKGYLLVASYDKFFLYNISSQFPGRVGAPRPLFSAAIHEMKSQFLNSDASADGTSGAKPLLAADREKLVVLGLGNGYVGIYQSNFPAFGLHANTVVWSGPALLLLLFLIGILWQFYVKKDSLGWTTEESFNAEDASSSSSLLGSGAADRAYVDGVRAGDLRESRGAALRGPPRRYVSPSRHPGGSGMPFRSGCADPGFRGAGELKFRGQSMEPAGFAKRREALSPNSQVAEDQVD</sequence>
<keyword evidence="3" id="KW-1133">Transmembrane helix</keyword>
<keyword evidence="3" id="KW-0472">Membrane</keyword>
<dbReference type="InterPro" id="IPR045288">
    <property type="entry name" value="At1g75140-like"/>
</dbReference>
<gene>
    <name evidence="4" type="ORF">MUK42_09789</name>
</gene>
<protein>
    <submittedName>
        <fullName evidence="4">Uncharacterized protein</fullName>
    </submittedName>
</protein>
<proteinExistence type="predicted"/>
<keyword evidence="3" id="KW-0812">Transmembrane</keyword>
<feature type="region of interest" description="Disordered" evidence="2">
    <location>
        <begin position="730"/>
        <end position="798"/>
    </location>
</feature>
<dbReference type="InterPro" id="IPR036322">
    <property type="entry name" value="WD40_repeat_dom_sf"/>
</dbReference>
<feature type="compositionally biased region" description="Polar residues" evidence="2">
    <location>
        <begin position="787"/>
        <end position="798"/>
    </location>
</feature>
<organism evidence="4 5">
    <name type="scientific">Musa troglodytarum</name>
    <name type="common">fe'i banana</name>
    <dbReference type="NCBI Taxonomy" id="320322"/>
    <lineage>
        <taxon>Eukaryota</taxon>
        <taxon>Viridiplantae</taxon>
        <taxon>Streptophyta</taxon>
        <taxon>Embryophyta</taxon>
        <taxon>Tracheophyta</taxon>
        <taxon>Spermatophyta</taxon>
        <taxon>Magnoliopsida</taxon>
        <taxon>Liliopsida</taxon>
        <taxon>Zingiberales</taxon>
        <taxon>Musaceae</taxon>
        <taxon>Musa</taxon>
    </lineage>
</organism>
<feature type="coiled-coil region" evidence="1">
    <location>
        <begin position="219"/>
        <end position="246"/>
    </location>
</feature>
<dbReference type="EMBL" id="CP097502">
    <property type="protein sequence ID" value="URD71936.1"/>
    <property type="molecule type" value="Genomic_DNA"/>
</dbReference>
<evidence type="ECO:0000256" key="2">
    <source>
        <dbReference type="SAM" id="MobiDB-lite"/>
    </source>
</evidence>
<dbReference type="PANTHER" id="PTHR35464">
    <property type="entry name" value="OS06G0115200 PROTEIN"/>
    <property type="match status" value="1"/>
</dbReference>
<keyword evidence="1" id="KW-0175">Coiled coil</keyword>
<evidence type="ECO:0000313" key="4">
    <source>
        <dbReference type="EMBL" id="URD71936.1"/>
    </source>
</evidence>
<feature type="region of interest" description="Disordered" evidence="2">
    <location>
        <begin position="53"/>
        <end position="73"/>
    </location>
</feature>
<feature type="compositionally biased region" description="Basic and acidic residues" evidence="2">
    <location>
        <begin position="53"/>
        <end position="63"/>
    </location>
</feature>
<dbReference type="Proteomes" id="UP001055439">
    <property type="component" value="Chromosome 1"/>
</dbReference>
<evidence type="ECO:0000313" key="5">
    <source>
        <dbReference type="Proteomes" id="UP001055439"/>
    </source>
</evidence>
<dbReference type="AlphaFoldDB" id="A0A9E7E7M2"/>
<dbReference type="PANTHER" id="PTHR35464:SF1">
    <property type="entry name" value="OS06G0115200 PROTEIN"/>
    <property type="match status" value="1"/>
</dbReference>
<name>A0A9E7E7M2_9LILI</name>
<dbReference type="OrthoDB" id="2018951at2759"/>